<name>A0ABD5EV63_9ACTN</name>
<gene>
    <name evidence="3" type="ORF">RM877_26490</name>
</gene>
<dbReference type="Proteomes" id="UP001183535">
    <property type="component" value="Unassembled WGS sequence"/>
</dbReference>
<evidence type="ECO:0008006" key="5">
    <source>
        <dbReference type="Google" id="ProtNLM"/>
    </source>
</evidence>
<proteinExistence type="predicted"/>
<sequence length="167" mass="17440">MESDDQHDTNPSDGRAVTPADARAALDDIRRRQEQSGTAELNFGLSRASLATAALLLFVSFASFDLPNPWGGAILLPGLLLVAVLVLRHTHGAPVRNRPGTRAVLIGLVCGLAGYAVFRVLAAALSAGGVPVPHTIAAAAVVGACLLAAPRAGRIARERLRERVGRR</sequence>
<feature type="transmembrane region" description="Helical" evidence="2">
    <location>
        <begin position="70"/>
        <end position="91"/>
    </location>
</feature>
<feature type="region of interest" description="Disordered" evidence="1">
    <location>
        <begin position="1"/>
        <end position="20"/>
    </location>
</feature>
<evidence type="ECO:0000313" key="3">
    <source>
        <dbReference type="EMBL" id="MDT0438240.1"/>
    </source>
</evidence>
<comment type="caution">
    <text evidence="3">The sequence shown here is derived from an EMBL/GenBank/DDBJ whole genome shotgun (WGS) entry which is preliminary data.</text>
</comment>
<protein>
    <recommendedName>
        <fullName evidence="5">Integral membrane protein</fullName>
    </recommendedName>
</protein>
<evidence type="ECO:0000256" key="1">
    <source>
        <dbReference type="SAM" id="MobiDB-lite"/>
    </source>
</evidence>
<evidence type="ECO:0000256" key="2">
    <source>
        <dbReference type="SAM" id="Phobius"/>
    </source>
</evidence>
<feature type="transmembrane region" description="Helical" evidence="2">
    <location>
        <begin position="41"/>
        <end position="64"/>
    </location>
</feature>
<accession>A0ABD5EV63</accession>
<dbReference type="AlphaFoldDB" id="A0ABD5EV63"/>
<dbReference type="EMBL" id="JAVRES010000016">
    <property type="protein sequence ID" value="MDT0438240.1"/>
    <property type="molecule type" value="Genomic_DNA"/>
</dbReference>
<reference evidence="4" key="1">
    <citation type="submission" date="2023-07" db="EMBL/GenBank/DDBJ databases">
        <title>30 novel species of actinomycetes from the DSMZ collection.</title>
        <authorList>
            <person name="Nouioui I."/>
        </authorList>
    </citation>
    <scope>NUCLEOTIDE SEQUENCE [LARGE SCALE GENOMIC DNA]</scope>
    <source>
        <strain evidence="4">DSM 41981</strain>
    </source>
</reference>
<dbReference type="RefSeq" id="WP_093830930.1">
    <property type="nucleotide sequence ID" value="NZ_JAVRES010000016.1"/>
</dbReference>
<evidence type="ECO:0000313" key="4">
    <source>
        <dbReference type="Proteomes" id="UP001183535"/>
    </source>
</evidence>
<feature type="transmembrane region" description="Helical" evidence="2">
    <location>
        <begin position="131"/>
        <end position="149"/>
    </location>
</feature>
<feature type="compositionally biased region" description="Basic and acidic residues" evidence="1">
    <location>
        <begin position="1"/>
        <end position="10"/>
    </location>
</feature>
<keyword evidence="4" id="KW-1185">Reference proteome</keyword>
<feature type="transmembrane region" description="Helical" evidence="2">
    <location>
        <begin position="103"/>
        <end position="125"/>
    </location>
</feature>
<keyword evidence="2" id="KW-0472">Membrane</keyword>
<organism evidence="3 4">
    <name type="scientific">Streptomyces doudnae</name>
    <dbReference type="NCBI Taxonomy" id="3075536"/>
    <lineage>
        <taxon>Bacteria</taxon>
        <taxon>Bacillati</taxon>
        <taxon>Actinomycetota</taxon>
        <taxon>Actinomycetes</taxon>
        <taxon>Kitasatosporales</taxon>
        <taxon>Streptomycetaceae</taxon>
        <taxon>Streptomyces</taxon>
    </lineage>
</organism>
<keyword evidence="2" id="KW-1133">Transmembrane helix</keyword>
<keyword evidence="2" id="KW-0812">Transmembrane</keyword>